<protein>
    <submittedName>
        <fullName evidence="2">Integrase</fullName>
    </submittedName>
</protein>
<gene>
    <name evidence="2" type="ORF">DN069_08015</name>
</gene>
<evidence type="ECO:0000313" key="3">
    <source>
        <dbReference type="Proteomes" id="UP000248889"/>
    </source>
</evidence>
<dbReference type="AlphaFoldDB" id="A0A2X0KG98"/>
<dbReference type="InterPro" id="IPR009057">
    <property type="entry name" value="Homeodomain-like_sf"/>
</dbReference>
<evidence type="ECO:0000313" key="2">
    <source>
        <dbReference type="EMBL" id="RAG86119.1"/>
    </source>
</evidence>
<name>A0A2X0KG98_9ACTN</name>
<accession>A0A2X0KG98</accession>
<dbReference type="SUPFAM" id="SSF46689">
    <property type="entry name" value="Homeodomain-like"/>
    <property type="match status" value="1"/>
</dbReference>
<sequence length="366" mass="42147">MLVRFAYLAVSQAFAALRLLPIGDREKDVEILALRHQLSVLQRQLGDERPRFRPADRAFLAALLSGTPRHVLRRIRLLVSPGTVLRWQRDLIRRRHARASARRRPGRPRTVVSVRRLVLRLARENPSWGYRRIHGQLAVLGIRVAPSTVWEILKAEGIDPAPNRSSVTWPSFLRSQAEAILAMDFIETVTLNGQRQFILAAIHHASRRIRILGTTAHPTHAWVTQAVRDLLMDLEDADQLATVRFLIRDRDAKYPAMMNQILQSSGIATVLTGVQVPRMNAVMERWVRTLRTELLDRTLIWNEAHLRRALRTYERHYNQHRPHRALAGAAPMQALPRPLSPHQIERLDIRRHDRLGGVLHEYRHAA</sequence>
<dbReference type="OrthoDB" id="1551204at2"/>
<dbReference type="Gene3D" id="3.30.420.10">
    <property type="entry name" value="Ribonuclease H-like superfamily/Ribonuclease H"/>
    <property type="match status" value="1"/>
</dbReference>
<dbReference type="EMBL" id="QKYN01000032">
    <property type="protein sequence ID" value="RAG86119.1"/>
    <property type="molecule type" value="Genomic_DNA"/>
</dbReference>
<dbReference type="PROSITE" id="PS50994">
    <property type="entry name" value="INTEGRASE"/>
    <property type="match status" value="1"/>
</dbReference>
<dbReference type="GO" id="GO:0003676">
    <property type="term" value="F:nucleic acid binding"/>
    <property type="evidence" value="ECO:0007669"/>
    <property type="project" value="InterPro"/>
</dbReference>
<dbReference type="GO" id="GO:0015074">
    <property type="term" value="P:DNA integration"/>
    <property type="evidence" value="ECO:0007669"/>
    <property type="project" value="InterPro"/>
</dbReference>
<proteinExistence type="predicted"/>
<organism evidence="2 3">
    <name type="scientific">Streptacidiphilus pinicola</name>
    <dbReference type="NCBI Taxonomy" id="2219663"/>
    <lineage>
        <taxon>Bacteria</taxon>
        <taxon>Bacillati</taxon>
        <taxon>Actinomycetota</taxon>
        <taxon>Actinomycetes</taxon>
        <taxon>Kitasatosporales</taxon>
        <taxon>Streptomycetaceae</taxon>
        <taxon>Streptacidiphilus</taxon>
    </lineage>
</organism>
<dbReference type="InterPro" id="IPR001584">
    <property type="entry name" value="Integrase_cat-core"/>
</dbReference>
<dbReference type="SUPFAM" id="SSF53098">
    <property type="entry name" value="Ribonuclease H-like"/>
    <property type="match status" value="1"/>
</dbReference>
<comment type="caution">
    <text evidence="2">The sequence shown here is derived from an EMBL/GenBank/DDBJ whole genome shotgun (WGS) entry which is preliminary data.</text>
</comment>
<feature type="domain" description="Integrase catalytic" evidence="1">
    <location>
        <begin position="166"/>
        <end position="339"/>
    </location>
</feature>
<dbReference type="InterPro" id="IPR036397">
    <property type="entry name" value="RNaseH_sf"/>
</dbReference>
<reference evidence="2 3" key="1">
    <citation type="submission" date="2018-06" db="EMBL/GenBank/DDBJ databases">
        <title>Streptacidiphilus pinicola sp. nov., isolated from pine grove soil.</title>
        <authorList>
            <person name="Roh S.G."/>
            <person name="Park S."/>
            <person name="Kim M.-K."/>
            <person name="Yun B.-R."/>
            <person name="Park J."/>
            <person name="Kim M.J."/>
            <person name="Kim Y.S."/>
            <person name="Kim S.B."/>
        </authorList>
    </citation>
    <scope>NUCLEOTIDE SEQUENCE [LARGE SCALE GENOMIC DNA]</scope>
    <source>
        <strain evidence="2 3">MMS16-CNU450</strain>
    </source>
</reference>
<keyword evidence="3" id="KW-1185">Reference proteome</keyword>
<dbReference type="InterPro" id="IPR012337">
    <property type="entry name" value="RNaseH-like_sf"/>
</dbReference>
<dbReference type="Pfam" id="PF13683">
    <property type="entry name" value="rve_3"/>
    <property type="match status" value="1"/>
</dbReference>
<dbReference type="RefSeq" id="WP_111500156.1">
    <property type="nucleotide sequence ID" value="NZ_QKYN01000032.1"/>
</dbReference>
<evidence type="ECO:0000259" key="1">
    <source>
        <dbReference type="PROSITE" id="PS50994"/>
    </source>
</evidence>
<dbReference type="Proteomes" id="UP000248889">
    <property type="component" value="Unassembled WGS sequence"/>
</dbReference>